<dbReference type="EMBL" id="UZAJ01015101">
    <property type="protein sequence ID" value="VDO72281.1"/>
    <property type="molecule type" value="Genomic_DNA"/>
</dbReference>
<dbReference type="PROSITE" id="PS50156">
    <property type="entry name" value="SSD"/>
    <property type="match status" value="1"/>
</dbReference>
<evidence type="ECO:0000313" key="10">
    <source>
        <dbReference type="Proteomes" id="UP000267606"/>
    </source>
</evidence>
<evidence type="ECO:0000256" key="1">
    <source>
        <dbReference type="ARBA" id="ARBA00004141"/>
    </source>
</evidence>
<evidence type="ECO:0000313" key="11">
    <source>
        <dbReference type="WBParaSite" id="OFLC_0001090601-mRNA-1"/>
    </source>
</evidence>
<evidence type="ECO:0000256" key="3">
    <source>
        <dbReference type="ARBA" id="ARBA00022692"/>
    </source>
</evidence>
<dbReference type="PANTHER" id="PTHR10796">
    <property type="entry name" value="PATCHED-RELATED"/>
    <property type="match status" value="1"/>
</dbReference>
<dbReference type="PANTHER" id="PTHR10796:SF181">
    <property type="entry name" value="SSD DOMAIN-CONTAINING PROTEIN"/>
    <property type="match status" value="1"/>
</dbReference>
<protein>
    <submittedName>
        <fullName evidence="11">SSD domain-containing protein</fullName>
    </submittedName>
</protein>
<evidence type="ECO:0000256" key="4">
    <source>
        <dbReference type="ARBA" id="ARBA00022989"/>
    </source>
</evidence>
<dbReference type="SUPFAM" id="SSF82866">
    <property type="entry name" value="Multidrug efflux transporter AcrB transmembrane domain"/>
    <property type="match status" value="1"/>
</dbReference>
<dbReference type="GO" id="GO:0005886">
    <property type="term" value="C:plasma membrane"/>
    <property type="evidence" value="ECO:0007669"/>
    <property type="project" value="TreeGrafter"/>
</dbReference>
<dbReference type="Pfam" id="PF02460">
    <property type="entry name" value="Patched"/>
    <property type="match status" value="1"/>
</dbReference>
<keyword evidence="3 7" id="KW-0812">Transmembrane</keyword>
<feature type="transmembrane region" description="Helical" evidence="7">
    <location>
        <begin position="58"/>
        <end position="81"/>
    </location>
</feature>
<dbReference type="GO" id="GO:0006897">
    <property type="term" value="P:endocytosis"/>
    <property type="evidence" value="ECO:0007669"/>
    <property type="project" value="TreeGrafter"/>
</dbReference>
<dbReference type="InterPro" id="IPR003392">
    <property type="entry name" value="PTHD_SSD"/>
</dbReference>
<keyword evidence="4 7" id="KW-1133">Transmembrane helix</keyword>
<keyword evidence="6" id="KW-0325">Glycoprotein</keyword>
<sequence length="131" mass="14576">MLLPCFLTLLLYTILCCCLSSWIYSRPWLAIGGVISVTAAVISGISFLLLLGQHIISVVYLMPFVIFSVGIDNIFITLSVWRSTFLITSFEKRMKKTFSDLSMSITVTSLTDLISFTIGCFVPFQSVQVSL</sequence>
<dbReference type="Proteomes" id="UP000267606">
    <property type="component" value="Unassembled WGS sequence"/>
</dbReference>
<keyword evidence="5 7" id="KW-0472">Membrane</keyword>
<dbReference type="WBParaSite" id="OFLC_0001090601-mRNA-1">
    <property type="protein sequence ID" value="OFLC_0001090601-mRNA-1"/>
    <property type="gene ID" value="OFLC_0001090601"/>
</dbReference>
<evidence type="ECO:0000256" key="2">
    <source>
        <dbReference type="ARBA" id="ARBA00005585"/>
    </source>
</evidence>
<reference evidence="9 10" key="2">
    <citation type="submission" date="2018-11" db="EMBL/GenBank/DDBJ databases">
        <authorList>
            <consortium name="Pathogen Informatics"/>
        </authorList>
    </citation>
    <scope>NUCLEOTIDE SEQUENCE [LARGE SCALE GENOMIC DNA]</scope>
</reference>
<dbReference type="GO" id="GO:0018996">
    <property type="term" value="P:molting cycle, collagen and cuticulin-based cuticle"/>
    <property type="evidence" value="ECO:0007669"/>
    <property type="project" value="TreeGrafter"/>
</dbReference>
<evidence type="ECO:0000256" key="6">
    <source>
        <dbReference type="ARBA" id="ARBA00023180"/>
    </source>
</evidence>
<reference evidence="11" key="1">
    <citation type="submission" date="2016-06" db="UniProtKB">
        <authorList>
            <consortium name="WormBaseParasite"/>
        </authorList>
    </citation>
    <scope>IDENTIFICATION</scope>
</reference>
<dbReference type="InterPro" id="IPR000731">
    <property type="entry name" value="SSD"/>
</dbReference>
<comment type="similarity">
    <text evidence="2">Belongs to the patched family.</text>
</comment>
<name>A0A183HTU4_9BILA</name>
<evidence type="ECO:0000256" key="5">
    <source>
        <dbReference type="ARBA" id="ARBA00023136"/>
    </source>
</evidence>
<feature type="transmembrane region" description="Helical" evidence="7">
    <location>
        <begin position="101"/>
        <end position="124"/>
    </location>
</feature>
<feature type="transmembrane region" description="Helical" evidence="7">
    <location>
        <begin position="28"/>
        <end position="51"/>
    </location>
</feature>
<proteinExistence type="inferred from homology"/>
<comment type="subcellular location">
    <subcellularLocation>
        <location evidence="1">Membrane</location>
        <topology evidence="1">Multi-pass membrane protein</topology>
    </subcellularLocation>
</comment>
<evidence type="ECO:0000259" key="8">
    <source>
        <dbReference type="PROSITE" id="PS50156"/>
    </source>
</evidence>
<evidence type="ECO:0000256" key="7">
    <source>
        <dbReference type="SAM" id="Phobius"/>
    </source>
</evidence>
<keyword evidence="10" id="KW-1185">Reference proteome</keyword>
<dbReference type="InterPro" id="IPR051697">
    <property type="entry name" value="Patched_domain-protein"/>
</dbReference>
<feature type="domain" description="SSD" evidence="8">
    <location>
        <begin position="1"/>
        <end position="131"/>
    </location>
</feature>
<dbReference type="GO" id="GO:0030659">
    <property type="term" value="C:cytoplasmic vesicle membrane"/>
    <property type="evidence" value="ECO:0007669"/>
    <property type="project" value="TreeGrafter"/>
</dbReference>
<gene>
    <name evidence="9" type="ORF">OFLC_LOCUS10902</name>
</gene>
<evidence type="ECO:0000313" key="9">
    <source>
        <dbReference type="EMBL" id="VDO72281.1"/>
    </source>
</evidence>
<organism evidence="11">
    <name type="scientific">Onchocerca flexuosa</name>
    <dbReference type="NCBI Taxonomy" id="387005"/>
    <lineage>
        <taxon>Eukaryota</taxon>
        <taxon>Metazoa</taxon>
        <taxon>Ecdysozoa</taxon>
        <taxon>Nematoda</taxon>
        <taxon>Chromadorea</taxon>
        <taxon>Rhabditida</taxon>
        <taxon>Spirurina</taxon>
        <taxon>Spiruromorpha</taxon>
        <taxon>Filarioidea</taxon>
        <taxon>Onchocercidae</taxon>
        <taxon>Onchocerca</taxon>
    </lineage>
</organism>
<accession>A0A183HTU4</accession>
<dbReference type="AlphaFoldDB" id="A0A183HTU4"/>